<reference evidence="2" key="1">
    <citation type="submission" date="2020-12" db="EMBL/GenBank/DDBJ databases">
        <authorList>
            <person name="Huq M.A."/>
        </authorList>
    </citation>
    <scope>NUCLEOTIDE SEQUENCE</scope>
    <source>
        <strain evidence="2">MAHUQ-46</strain>
    </source>
</reference>
<dbReference type="AlphaFoldDB" id="A0A934J6F1"/>
<keyword evidence="3" id="KW-1185">Reference proteome</keyword>
<feature type="domain" description="Siphovirus-type tail component C-terminal" evidence="1">
    <location>
        <begin position="102"/>
        <end position="169"/>
    </location>
</feature>
<accession>A0A934J6F1</accession>
<sequence>MFGPFNRLPLDRAPDMTSSIFGGGVVEVQTEVSGGFLRDIVGGGLASVETQAWAEFLRDILGGGAVSVDTEVKASFIREIKGGGLVEVNVQVWADAYRNRVERIELTGPFAPGDKIVIDSAKLRATKNGAFLNYEGDFFNFWPGPNDLTYTDTETGRTWSVRVTYRDRFI</sequence>
<dbReference type="EMBL" id="JAELUP010000117">
    <property type="protein sequence ID" value="MBJ6364139.1"/>
    <property type="molecule type" value="Genomic_DNA"/>
</dbReference>
<dbReference type="Pfam" id="PF22768">
    <property type="entry name" value="SPP1_Dit"/>
    <property type="match status" value="1"/>
</dbReference>
<evidence type="ECO:0000259" key="1">
    <source>
        <dbReference type="Pfam" id="PF22768"/>
    </source>
</evidence>
<comment type="caution">
    <text evidence="2">The sequence shown here is derived from an EMBL/GenBank/DDBJ whole genome shotgun (WGS) entry which is preliminary data.</text>
</comment>
<dbReference type="InterPro" id="IPR054738">
    <property type="entry name" value="Siphovirus-type_tail_C"/>
</dbReference>
<evidence type="ECO:0000313" key="2">
    <source>
        <dbReference type="EMBL" id="MBJ6364139.1"/>
    </source>
</evidence>
<proteinExistence type="predicted"/>
<evidence type="ECO:0000313" key="3">
    <source>
        <dbReference type="Proteomes" id="UP000640274"/>
    </source>
</evidence>
<dbReference type="RefSeq" id="WP_199021741.1">
    <property type="nucleotide sequence ID" value="NZ_JAELUP010000117.1"/>
</dbReference>
<gene>
    <name evidence="2" type="ORF">JFN88_23265</name>
</gene>
<organism evidence="2 3">
    <name type="scientific">Paenibacillus roseus</name>
    <dbReference type="NCBI Taxonomy" id="2798579"/>
    <lineage>
        <taxon>Bacteria</taxon>
        <taxon>Bacillati</taxon>
        <taxon>Bacillota</taxon>
        <taxon>Bacilli</taxon>
        <taxon>Bacillales</taxon>
        <taxon>Paenibacillaceae</taxon>
        <taxon>Paenibacillus</taxon>
    </lineage>
</organism>
<protein>
    <recommendedName>
        <fullName evidence="1">Siphovirus-type tail component C-terminal domain-containing protein</fullName>
    </recommendedName>
</protein>
<name>A0A934J6F1_9BACL</name>
<dbReference type="Proteomes" id="UP000640274">
    <property type="component" value="Unassembled WGS sequence"/>
</dbReference>